<proteinExistence type="predicted"/>
<dbReference type="AlphaFoldDB" id="A0A815QCW4"/>
<dbReference type="EMBL" id="CAJOBD010000777">
    <property type="protein sequence ID" value="CAF3718088.1"/>
    <property type="molecule type" value="Genomic_DNA"/>
</dbReference>
<evidence type="ECO:0000313" key="4">
    <source>
        <dbReference type="Proteomes" id="UP000663864"/>
    </source>
</evidence>
<comment type="caution">
    <text evidence="2">The sequence shown here is derived from an EMBL/GenBank/DDBJ whole genome shotgun (WGS) entry which is preliminary data.</text>
</comment>
<feature type="signal peptide" evidence="1">
    <location>
        <begin position="1"/>
        <end position="18"/>
    </location>
</feature>
<keyword evidence="1" id="KW-0732">Signal</keyword>
<accession>A0A815QCW4</accession>
<organism evidence="2 4">
    <name type="scientific">Rotaria sordida</name>
    <dbReference type="NCBI Taxonomy" id="392033"/>
    <lineage>
        <taxon>Eukaryota</taxon>
        <taxon>Metazoa</taxon>
        <taxon>Spiralia</taxon>
        <taxon>Gnathifera</taxon>
        <taxon>Rotifera</taxon>
        <taxon>Eurotatoria</taxon>
        <taxon>Bdelloidea</taxon>
        <taxon>Philodinida</taxon>
        <taxon>Philodinidae</taxon>
        <taxon>Rotaria</taxon>
    </lineage>
</organism>
<sequence>MFKCVFFILILPCVNLLALYDDNIILPLILENHYGDGRYTVVNRETTISYLNNSYSSFGPLIINGYNFTSLLQELIKKNQQTVYLTIKSDPSNGYIIDQDNKFSKYFLPNGGGWDKLYEENPKVVGLTSVSLPVYDTKRNLVMVYKSFTQYYLAGQGDLIVYTLNKNGTLHELGRRMIWIS</sequence>
<evidence type="ECO:0000313" key="3">
    <source>
        <dbReference type="EMBL" id="CAF3718088.1"/>
    </source>
</evidence>
<name>A0A815QCW4_9BILA</name>
<feature type="chain" id="PRO_5036412129" evidence="1">
    <location>
        <begin position="19"/>
        <end position="181"/>
    </location>
</feature>
<dbReference type="EMBL" id="CAJNOT010005295">
    <property type="protein sequence ID" value="CAF1461506.1"/>
    <property type="molecule type" value="Genomic_DNA"/>
</dbReference>
<dbReference type="Proteomes" id="UP000663864">
    <property type="component" value="Unassembled WGS sequence"/>
</dbReference>
<evidence type="ECO:0000313" key="2">
    <source>
        <dbReference type="EMBL" id="CAF1461506.1"/>
    </source>
</evidence>
<evidence type="ECO:0000256" key="1">
    <source>
        <dbReference type="SAM" id="SignalP"/>
    </source>
</evidence>
<protein>
    <submittedName>
        <fullName evidence="2">Uncharacterized protein</fullName>
    </submittedName>
</protein>
<dbReference type="Proteomes" id="UP000663836">
    <property type="component" value="Unassembled WGS sequence"/>
</dbReference>
<reference evidence="2" key="1">
    <citation type="submission" date="2021-02" db="EMBL/GenBank/DDBJ databases">
        <authorList>
            <person name="Nowell W R."/>
        </authorList>
    </citation>
    <scope>NUCLEOTIDE SEQUENCE</scope>
</reference>
<gene>
    <name evidence="3" type="ORF">JBS370_LOCUS10612</name>
    <name evidence="2" type="ORF">ZHD862_LOCUS35714</name>
</gene>